<dbReference type="RefSeq" id="WP_062007433.1">
    <property type="nucleotide sequence ID" value="NZ_CP012677.1"/>
</dbReference>
<dbReference type="GO" id="GO:0051213">
    <property type="term" value="F:dioxygenase activity"/>
    <property type="evidence" value="ECO:0007669"/>
    <property type="project" value="UniProtKB-KW"/>
</dbReference>
<dbReference type="InterPro" id="IPR004136">
    <property type="entry name" value="NMO"/>
</dbReference>
<accession>A0A0M4QGN5</accession>
<organism evidence="11 12">
    <name type="scientific">Arthrobacter alpinus</name>
    <dbReference type="NCBI Taxonomy" id="656366"/>
    <lineage>
        <taxon>Bacteria</taxon>
        <taxon>Bacillati</taxon>
        <taxon>Actinomycetota</taxon>
        <taxon>Actinomycetes</taxon>
        <taxon>Micrococcales</taxon>
        <taxon>Micrococcaceae</taxon>
        <taxon>Arthrobacter</taxon>
    </lineage>
</organism>
<evidence type="ECO:0000256" key="6">
    <source>
        <dbReference type="ARBA" id="ARBA00023002"/>
    </source>
</evidence>
<dbReference type="KEGG" id="aaq:AOC05_12055"/>
<evidence type="ECO:0000256" key="4">
    <source>
        <dbReference type="ARBA" id="ARBA00022630"/>
    </source>
</evidence>
<evidence type="ECO:0000256" key="9">
    <source>
        <dbReference type="ARBA" id="ARBA00049401"/>
    </source>
</evidence>
<evidence type="ECO:0000313" key="11">
    <source>
        <dbReference type="EMBL" id="ALE92854.1"/>
    </source>
</evidence>
<dbReference type="OrthoDB" id="9778912at2"/>
<keyword evidence="6" id="KW-0560">Oxidoreductase</keyword>
<dbReference type="AlphaFoldDB" id="A0A0M4QGN5"/>
<evidence type="ECO:0000256" key="1">
    <source>
        <dbReference type="ARBA" id="ARBA00001917"/>
    </source>
</evidence>
<dbReference type="Pfam" id="PF03060">
    <property type="entry name" value="NMO"/>
    <property type="match status" value="1"/>
</dbReference>
<dbReference type="CDD" id="cd04730">
    <property type="entry name" value="NPD_like"/>
    <property type="match status" value="1"/>
</dbReference>
<feature type="chain" id="PRO_5038815463" description="Propionate 3-nitronate monooxygenase" evidence="10">
    <location>
        <begin position="24"/>
        <end position="343"/>
    </location>
</feature>
<protein>
    <recommendedName>
        <fullName evidence="8">Propionate 3-nitronate monooxygenase</fullName>
    </recommendedName>
</protein>
<proteinExistence type="inferred from homology"/>
<evidence type="ECO:0000313" key="12">
    <source>
        <dbReference type="Proteomes" id="UP000062833"/>
    </source>
</evidence>
<dbReference type="EMBL" id="CP012677">
    <property type="protein sequence ID" value="ALE92854.1"/>
    <property type="molecule type" value="Genomic_DNA"/>
</dbReference>
<evidence type="ECO:0000256" key="5">
    <source>
        <dbReference type="ARBA" id="ARBA00022643"/>
    </source>
</evidence>
<dbReference type="GO" id="GO:0009636">
    <property type="term" value="P:response to toxic substance"/>
    <property type="evidence" value="ECO:0007669"/>
    <property type="project" value="UniProtKB-KW"/>
</dbReference>
<keyword evidence="12" id="KW-1185">Reference proteome</keyword>
<dbReference type="Gene3D" id="3.20.20.70">
    <property type="entry name" value="Aldolase class I"/>
    <property type="match status" value="1"/>
</dbReference>
<evidence type="ECO:0000256" key="7">
    <source>
        <dbReference type="ARBA" id="ARBA00023033"/>
    </source>
</evidence>
<evidence type="ECO:0000256" key="10">
    <source>
        <dbReference type="SAM" id="SignalP"/>
    </source>
</evidence>
<comment type="catalytic activity">
    <reaction evidence="9">
        <text>3 propionate 3-nitronate + 3 O2 + H2O = 3 3-oxopropanoate + 2 nitrate + nitrite + H2O2 + 3 H(+)</text>
        <dbReference type="Rhea" id="RHEA:57332"/>
        <dbReference type="ChEBI" id="CHEBI:15377"/>
        <dbReference type="ChEBI" id="CHEBI:15378"/>
        <dbReference type="ChEBI" id="CHEBI:15379"/>
        <dbReference type="ChEBI" id="CHEBI:16240"/>
        <dbReference type="ChEBI" id="CHEBI:16301"/>
        <dbReference type="ChEBI" id="CHEBI:17632"/>
        <dbReference type="ChEBI" id="CHEBI:33190"/>
        <dbReference type="ChEBI" id="CHEBI:136067"/>
    </reaction>
</comment>
<dbReference type="InterPro" id="IPR013785">
    <property type="entry name" value="Aldolase_TIM"/>
</dbReference>
<name>A0A0M4QGN5_9MICC</name>
<evidence type="ECO:0000256" key="8">
    <source>
        <dbReference type="ARBA" id="ARBA00031155"/>
    </source>
</evidence>
<keyword evidence="11" id="KW-0223">Dioxygenase</keyword>
<keyword evidence="7" id="KW-0503">Monooxygenase</keyword>
<dbReference type="SUPFAM" id="SSF51412">
    <property type="entry name" value="Inosine monophosphate dehydrogenase (IMPDH)"/>
    <property type="match status" value="1"/>
</dbReference>
<comment type="cofactor">
    <cofactor evidence="1">
        <name>FMN</name>
        <dbReference type="ChEBI" id="CHEBI:58210"/>
    </cofactor>
</comment>
<dbReference type="Proteomes" id="UP000062833">
    <property type="component" value="Chromosome"/>
</dbReference>
<reference evidence="12" key="1">
    <citation type="submission" date="2015-09" db="EMBL/GenBank/DDBJ databases">
        <title>Complete genome of Arthrobacter alpinus strain R3.8.</title>
        <authorList>
            <person name="See-Too W.S."/>
            <person name="Chan K.G."/>
        </authorList>
    </citation>
    <scope>NUCLEOTIDE SEQUENCE [LARGE SCALE GENOMIC DNA]</scope>
    <source>
        <strain evidence="12">R3.8</strain>
    </source>
</reference>
<keyword evidence="3" id="KW-0216">Detoxification</keyword>
<dbReference type="PATRIC" id="fig|656366.3.peg.2606"/>
<sequence length="343" mass="34620">MFASPLIAAPMAGGTTTSAFALAARGAGALDFAAGGYKTAEALAEHLAPLRSEGTDFGVNLFVPRQGPLAPADAAALLRYRRELMPLAARLGASVPGLPFSPSDPRTQDFWAEKLQLLLTDPVPLVSFTFGLAPAAVVASLHRAGSRVLASVTSVAEALAAAETGVDALVVQHANAGGHSAAFLPPGHGAGESSVVQLVAAVRAAVALPLVAAGGIGDPTTAKAALAAGAVAVQLGTALLRTDESGAKALHKDALADPRYSATAITRAFTGKRARALVNDFVRDHGATAPDIYPEVHFLTGPLRAAAAAAGDAEALNLWAGTAWQKSQAGPVGAVIEGFLREL</sequence>
<gene>
    <name evidence="11" type="ORF">AOC05_12055</name>
</gene>
<dbReference type="PANTHER" id="PTHR42747">
    <property type="entry name" value="NITRONATE MONOOXYGENASE-RELATED"/>
    <property type="match status" value="1"/>
</dbReference>
<comment type="similarity">
    <text evidence="2">Belongs to the nitronate monooxygenase family. NMO class I subfamily.</text>
</comment>
<keyword evidence="10" id="KW-0732">Signal</keyword>
<evidence type="ECO:0000256" key="2">
    <source>
        <dbReference type="ARBA" id="ARBA00009881"/>
    </source>
</evidence>
<dbReference type="PANTHER" id="PTHR42747:SF3">
    <property type="entry name" value="NITRONATE MONOOXYGENASE-RELATED"/>
    <property type="match status" value="1"/>
</dbReference>
<feature type="signal peptide" evidence="10">
    <location>
        <begin position="1"/>
        <end position="23"/>
    </location>
</feature>
<evidence type="ECO:0000256" key="3">
    <source>
        <dbReference type="ARBA" id="ARBA00022575"/>
    </source>
</evidence>
<keyword evidence="5" id="KW-0288">FMN</keyword>
<dbReference type="GO" id="GO:0018580">
    <property type="term" value="F:nitronate monooxygenase activity"/>
    <property type="evidence" value="ECO:0007669"/>
    <property type="project" value="InterPro"/>
</dbReference>
<keyword evidence="4" id="KW-0285">Flavoprotein</keyword>